<evidence type="ECO:0000313" key="1">
    <source>
        <dbReference type="EMBL" id="PTA66331.1"/>
    </source>
</evidence>
<name>A0A2T3W352_9DEIO</name>
<comment type="caution">
    <text evidence="1">The sequence shown here is derived from an EMBL/GenBank/DDBJ whole genome shotgun (WGS) entry which is preliminary data.</text>
</comment>
<proteinExistence type="predicted"/>
<evidence type="ECO:0000313" key="2">
    <source>
        <dbReference type="Proteomes" id="UP000240317"/>
    </source>
</evidence>
<organism evidence="1 2">
    <name type="scientific">Deinococcus arcticus</name>
    <dbReference type="NCBI Taxonomy" id="2136176"/>
    <lineage>
        <taxon>Bacteria</taxon>
        <taxon>Thermotogati</taxon>
        <taxon>Deinococcota</taxon>
        <taxon>Deinococci</taxon>
        <taxon>Deinococcales</taxon>
        <taxon>Deinococcaceae</taxon>
        <taxon>Deinococcus</taxon>
    </lineage>
</organism>
<reference evidence="1 2" key="1">
    <citation type="submission" date="2018-03" db="EMBL/GenBank/DDBJ databases">
        <title>Draft genome of Deinococcus sp. OD32.</title>
        <authorList>
            <person name="Wang X.-P."/>
            <person name="Du Z.-J."/>
        </authorList>
    </citation>
    <scope>NUCLEOTIDE SEQUENCE [LARGE SCALE GENOMIC DNA]</scope>
    <source>
        <strain evidence="1 2">OD32</strain>
    </source>
</reference>
<dbReference type="EMBL" id="PYSV01000041">
    <property type="protein sequence ID" value="PTA66331.1"/>
    <property type="molecule type" value="Genomic_DNA"/>
</dbReference>
<keyword evidence="2" id="KW-1185">Reference proteome</keyword>
<accession>A0A2T3W352</accession>
<dbReference type="Proteomes" id="UP000240317">
    <property type="component" value="Unassembled WGS sequence"/>
</dbReference>
<sequence length="143" mass="15988">MITMLEVYTVRLHHDGQPEQIAEMSVLEDEAQGLIRVRVATSLRVYEGQDSGFFETLCVVRRKLEHDGLLLCVQGAMLGVYPSPMALSMGARVAYRLALGQPAKTADLVDLFEPVDKMGSTVEEQAQWYNLWFHSLSASSELQ</sequence>
<gene>
    <name evidence="1" type="ORF">C8263_18485</name>
</gene>
<dbReference type="AlphaFoldDB" id="A0A2T3W352"/>
<protein>
    <submittedName>
        <fullName evidence="1">Uncharacterized protein</fullName>
    </submittedName>
</protein>